<evidence type="ECO:0000313" key="4">
    <source>
        <dbReference type="EMBL" id="KAL3069444.1"/>
    </source>
</evidence>
<feature type="chain" id="PRO_5044798874" evidence="3">
    <location>
        <begin position="19"/>
        <end position="678"/>
    </location>
</feature>
<feature type="compositionally biased region" description="Basic and acidic residues" evidence="1">
    <location>
        <begin position="492"/>
        <end position="515"/>
    </location>
</feature>
<keyword evidence="5" id="KW-1185">Reference proteome</keyword>
<feature type="signal peptide" evidence="3">
    <location>
        <begin position="1"/>
        <end position="18"/>
    </location>
</feature>
<keyword evidence="3" id="KW-0732">Signal</keyword>
<evidence type="ECO:0000256" key="2">
    <source>
        <dbReference type="SAM" id="Phobius"/>
    </source>
</evidence>
<feature type="region of interest" description="Disordered" evidence="1">
    <location>
        <begin position="383"/>
        <end position="408"/>
    </location>
</feature>
<feature type="region of interest" description="Disordered" evidence="1">
    <location>
        <begin position="542"/>
        <end position="569"/>
    </location>
</feature>
<reference evidence="4 5" key="1">
    <citation type="submission" date="2024-10" db="EMBL/GenBank/DDBJ databases">
        <authorList>
            <person name="Kim D."/>
        </authorList>
    </citation>
    <scope>NUCLEOTIDE SEQUENCE [LARGE SCALE GENOMIC DNA]</scope>
    <source>
        <strain evidence="4">Taebaek</strain>
    </source>
</reference>
<feature type="region of interest" description="Disordered" evidence="1">
    <location>
        <begin position="479"/>
        <end position="515"/>
    </location>
</feature>
<organism evidence="4 5">
    <name type="scientific">Heterodera schachtii</name>
    <name type="common">Sugarbeet cyst nematode worm</name>
    <name type="synonym">Tylenchus schachtii</name>
    <dbReference type="NCBI Taxonomy" id="97005"/>
    <lineage>
        <taxon>Eukaryota</taxon>
        <taxon>Metazoa</taxon>
        <taxon>Ecdysozoa</taxon>
        <taxon>Nematoda</taxon>
        <taxon>Chromadorea</taxon>
        <taxon>Rhabditida</taxon>
        <taxon>Tylenchina</taxon>
        <taxon>Tylenchomorpha</taxon>
        <taxon>Tylenchoidea</taxon>
        <taxon>Heteroderidae</taxon>
        <taxon>Heteroderinae</taxon>
        <taxon>Heterodera</taxon>
    </lineage>
</organism>
<dbReference type="AlphaFoldDB" id="A0ABD2HQG0"/>
<dbReference type="Proteomes" id="UP001620645">
    <property type="component" value="Unassembled WGS sequence"/>
</dbReference>
<accession>A0ABD2HQG0</accession>
<evidence type="ECO:0000313" key="5">
    <source>
        <dbReference type="Proteomes" id="UP001620645"/>
    </source>
</evidence>
<keyword evidence="2" id="KW-1133">Transmembrane helix</keyword>
<feature type="region of interest" description="Disordered" evidence="1">
    <location>
        <begin position="115"/>
        <end position="179"/>
    </location>
</feature>
<feature type="region of interest" description="Disordered" evidence="1">
    <location>
        <begin position="435"/>
        <end position="458"/>
    </location>
</feature>
<sequence length="678" mass="75610">MTILFFCFASYFIVLLNAQQPPSESSPEILVELNDKLTKIKKEIIQSIKEATNETDETVEDEVLNQLKDIASADMTIKTLHQFCIKNGKTKFSAENYANLIYLKKNLKVPLENAKENEGGQNAKVENAKEKKGQNAKIENAQEKRQNVKEKKGPNAKIENAQEKRQNAKEKKGQNAKEKLQNLKQNLIAKIEQMEKEKPKNGKSKSQQIEHSLKNKLANLLVEANLDTTIEYEQLMEECAKFGNETQKKTKAKNLVEKFLNRINVQEMVDKLDNDEALKSGNDEDEARKKQLSAIEETKRTVGQMMENLSQFKKTGIPSGKGMKCILQQLFNPMAHHLDIEWHQVQPYSDMSNWRLAMRGFSALNAFLKIGIVSNAKKITGIFTPKRGNKKGQQQNQKRDESFKNRQNTYEKWMRETARFFKTAYDRLFLQIDEGPKKGRRRRRKRGGRADGNGKQKVTGNELALSIFGDGEEETSQLLGSEALRSDQTAKSADRKAAERREKAEKAAARTYGKDKANARDGAEAAITIELSDLKAVTRADGKDKANARNGPEAVERADQSGTARAAADGIEQEEEAIAAASLPSTAPRASRDWRMWLRCIGICLLIVMLSLLVIAAIIMLLGLASAAGPGDPCGGGCNCRDDNCCVGGGGGCCACNCLDSIGNELNTCKLIWRDIWS</sequence>
<evidence type="ECO:0000256" key="3">
    <source>
        <dbReference type="SAM" id="SignalP"/>
    </source>
</evidence>
<dbReference type="EMBL" id="JBICCN010000429">
    <property type="protein sequence ID" value="KAL3069444.1"/>
    <property type="molecule type" value="Genomic_DNA"/>
</dbReference>
<gene>
    <name evidence="4" type="ORF">niasHS_018169</name>
</gene>
<comment type="caution">
    <text evidence="4">The sequence shown here is derived from an EMBL/GenBank/DDBJ whole genome shotgun (WGS) entry which is preliminary data.</text>
</comment>
<feature type="transmembrane region" description="Helical" evidence="2">
    <location>
        <begin position="596"/>
        <end position="622"/>
    </location>
</feature>
<feature type="compositionally biased region" description="Basic residues" evidence="1">
    <location>
        <begin position="438"/>
        <end position="447"/>
    </location>
</feature>
<protein>
    <submittedName>
        <fullName evidence="4">Uncharacterized protein</fullName>
    </submittedName>
</protein>
<name>A0ABD2HQG0_HETSC</name>
<keyword evidence="2" id="KW-0812">Transmembrane</keyword>
<feature type="compositionally biased region" description="Basic and acidic residues" evidence="1">
    <location>
        <begin position="140"/>
        <end position="153"/>
    </location>
</feature>
<proteinExistence type="predicted"/>
<evidence type="ECO:0000256" key="1">
    <source>
        <dbReference type="SAM" id="MobiDB-lite"/>
    </source>
</evidence>
<feature type="compositionally biased region" description="Basic and acidic residues" evidence="1">
    <location>
        <begin position="160"/>
        <end position="179"/>
    </location>
</feature>
<keyword evidence="2" id="KW-0472">Membrane</keyword>